<dbReference type="InterPro" id="IPR009056">
    <property type="entry name" value="Cyt_c-like_dom"/>
</dbReference>
<dbReference type="Pfam" id="PF07583">
    <property type="entry name" value="PSCyt2"/>
    <property type="match status" value="1"/>
</dbReference>
<dbReference type="InterPro" id="IPR011429">
    <property type="entry name" value="Cyt_c_Planctomycete-type"/>
</dbReference>
<dbReference type="InterPro" id="IPR011444">
    <property type="entry name" value="DUF1549"/>
</dbReference>
<dbReference type="Pfam" id="PF07587">
    <property type="entry name" value="PSD1"/>
    <property type="match status" value="1"/>
</dbReference>
<dbReference type="OrthoDB" id="127107at2"/>
<dbReference type="AlphaFoldDB" id="A0A517P3Q6"/>
<dbReference type="Proteomes" id="UP000318741">
    <property type="component" value="Chromosome"/>
</dbReference>
<dbReference type="PANTHER" id="PTHR35889:SF3">
    <property type="entry name" value="F-BOX DOMAIN-CONTAINING PROTEIN"/>
    <property type="match status" value="1"/>
</dbReference>
<dbReference type="InterPro" id="IPR022655">
    <property type="entry name" value="DUF1553"/>
</dbReference>
<gene>
    <name evidence="7" type="ORF">CA12_00740</name>
</gene>
<dbReference type="Pfam" id="PF07635">
    <property type="entry name" value="PSCyt1"/>
    <property type="match status" value="1"/>
</dbReference>
<evidence type="ECO:0000313" key="8">
    <source>
        <dbReference type="Proteomes" id="UP000318741"/>
    </source>
</evidence>
<dbReference type="PROSITE" id="PS51007">
    <property type="entry name" value="CYTC"/>
    <property type="match status" value="1"/>
</dbReference>
<evidence type="ECO:0000256" key="5">
    <source>
        <dbReference type="SAM" id="MobiDB-lite"/>
    </source>
</evidence>
<evidence type="ECO:0000256" key="3">
    <source>
        <dbReference type="ARBA" id="ARBA00023004"/>
    </source>
</evidence>
<dbReference type="InterPro" id="IPR036909">
    <property type="entry name" value="Cyt_c-like_dom_sf"/>
</dbReference>
<evidence type="ECO:0000256" key="2">
    <source>
        <dbReference type="ARBA" id="ARBA00022723"/>
    </source>
</evidence>
<keyword evidence="2 4" id="KW-0479">Metal-binding</keyword>
<dbReference type="GO" id="GO:0020037">
    <property type="term" value="F:heme binding"/>
    <property type="evidence" value="ECO:0007669"/>
    <property type="project" value="InterPro"/>
</dbReference>
<evidence type="ECO:0000256" key="1">
    <source>
        <dbReference type="ARBA" id="ARBA00022617"/>
    </source>
</evidence>
<keyword evidence="3 4" id="KW-0408">Iron</keyword>
<dbReference type="SUPFAM" id="SSF46626">
    <property type="entry name" value="Cytochrome c"/>
    <property type="match status" value="1"/>
</dbReference>
<keyword evidence="1 4" id="KW-0349">Heme</keyword>
<accession>A0A517P3Q6</accession>
<dbReference type="GO" id="GO:0046872">
    <property type="term" value="F:metal ion binding"/>
    <property type="evidence" value="ECO:0007669"/>
    <property type="project" value="UniProtKB-KW"/>
</dbReference>
<proteinExistence type="predicted"/>
<feature type="domain" description="Cytochrome c" evidence="6">
    <location>
        <begin position="24"/>
        <end position="213"/>
    </location>
</feature>
<dbReference type="PANTHER" id="PTHR35889">
    <property type="entry name" value="CYCLOINULO-OLIGOSACCHARIDE FRUCTANOTRANSFERASE-RELATED"/>
    <property type="match status" value="1"/>
</dbReference>
<evidence type="ECO:0000256" key="4">
    <source>
        <dbReference type="PROSITE-ProRule" id="PRU00433"/>
    </source>
</evidence>
<protein>
    <recommendedName>
        <fullName evidence="6">Cytochrome c domain-containing protein</fullName>
    </recommendedName>
</protein>
<dbReference type="KEGG" id="acaf:CA12_00740"/>
<sequence>MPVSLLLAAALFAGPIEGGAPPSGDGEPGGTISFTRDVRPLLAKRCFACHGPDAEANASGLRLDEPGHDAGPEILARIAADDEFTVMPPPEAGPPLNPAEVAALKGWIDAGADYEPHWAFAPPVAAEIPSDKTQETKAGGAEPARNPIDAFVDAQLAARGLSRSAPADRRTLARRVSLDLTGLPPAPAEADAFAADPAPGAYERFVDRLLASPRYGERWARRWLDLARYSDTNGYEKDRERPIWPYRDWVIRALNANLPYDEFSVLQLAGDLLPGAGTEGQIAAGFHRNTMLNEEGGIDPLQFRHEAVVDRVGVTGVVWLGLSTECAQCHTHKYDPITHTDYYRLFALLNNADNLTITLPDPAVDAARARLTAEADALEAALPTRFPGGADAFDTAFADWVKQQAAAATDWRIAAPISAKSNSPRLETLADGSVFSTGDITKRDLFALTFDLDALDLPGPITGVRIEALPDERLPAGGPGRVFYEGREGTFSLSEVTAERGGQPVAFSGASASAEGVGKAFERGGKAGQAIDGDSTSAWGLGATGVEGRLVLAFAEPVPASGTLDLSMLHERHFAASLGRFRIAFTADPAPLASPLPHGLEAALASDEPPAEESRDDLRRLFARTAPELEEARKPIAALRDKLPEPVRTLTFAERPADFPRPTFRHHRGEYTAPREPVDGGVPAFLTPSDGEAVTDRLALARWLVSDANPLAARVAVNRAWTAFFGAGFLPDAADFGTQSPPPTHPELLDWLAVRFRDGDGGSGDGSVGTWDVKALHRLIVTSATYRQDSAVTPEQAAADPHNRRLARGPRHRLEAELVRDAALAASGLLVERLGGPPVMPPQPSSVTDLAYGGFKWTPAVGPDRFRRSVYTFSKRTAPFAAYAVFDAPSGERCAAVRDRSNTPLQALTLLNDGMFLEYARGLAARVVQETKDPSERADRLFRLVLTRRPGAAERDAVVRFAAAQRARVDAGELDAAAVTHGPADAAGVEDLAAWTLAARAVLNLDEALTKE</sequence>
<feature type="region of interest" description="Disordered" evidence="5">
    <location>
        <begin position="658"/>
        <end position="681"/>
    </location>
</feature>
<organism evidence="7 8">
    <name type="scientific">Alienimonas californiensis</name>
    <dbReference type="NCBI Taxonomy" id="2527989"/>
    <lineage>
        <taxon>Bacteria</taxon>
        <taxon>Pseudomonadati</taxon>
        <taxon>Planctomycetota</taxon>
        <taxon>Planctomycetia</taxon>
        <taxon>Planctomycetales</taxon>
        <taxon>Planctomycetaceae</taxon>
        <taxon>Alienimonas</taxon>
    </lineage>
</organism>
<dbReference type="EMBL" id="CP036265">
    <property type="protein sequence ID" value="QDT14006.1"/>
    <property type="molecule type" value="Genomic_DNA"/>
</dbReference>
<dbReference type="GO" id="GO:0009055">
    <property type="term" value="F:electron transfer activity"/>
    <property type="evidence" value="ECO:0007669"/>
    <property type="project" value="InterPro"/>
</dbReference>
<reference evidence="7 8" key="1">
    <citation type="submission" date="2019-02" db="EMBL/GenBank/DDBJ databases">
        <title>Deep-cultivation of Planctomycetes and their phenomic and genomic characterization uncovers novel biology.</title>
        <authorList>
            <person name="Wiegand S."/>
            <person name="Jogler M."/>
            <person name="Boedeker C."/>
            <person name="Pinto D."/>
            <person name="Vollmers J."/>
            <person name="Rivas-Marin E."/>
            <person name="Kohn T."/>
            <person name="Peeters S.H."/>
            <person name="Heuer A."/>
            <person name="Rast P."/>
            <person name="Oberbeckmann S."/>
            <person name="Bunk B."/>
            <person name="Jeske O."/>
            <person name="Meyerdierks A."/>
            <person name="Storesund J.E."/>
            <person name="Kallscheuer N."/>
            <person name="Luecker S."/>
            <person name="Lage O.M."/>
            <person name="Pohl T."/>
            <person name="Merkel B.J."/>
            <person name="Hornburger P."/>
            <person name="Mueller R.-W."/>
            <person name="Bruemmer F."/>
            <person name="Labrenz M."/>
            <person name="Spormann A.M."/>
            <person name="Op den Camp H."/>
            <person name="Overmann J."/>
            <person name="Amann R."/>
            <person name="Jetten M.S.M."/>
            <person name="Mascher T."/>
            <person name="Medema M.H."/>
            <person name="Devos D.P."/>
            <person name="Kaster A.-K."/>
            <person name="Ovreas L."/>
            <person name="Rohde M."/>
            <person name="Galperin M.Y."/>
            <person name="Jogler C."/>
        </authorList>
    </citation>
    <scope>NUCLEOTIDE SEQUENCE [LARGE SCALE GENOMIC DNA]</scope>
    <source>
        <strain evidence="7 8">CA12</strain>
    </source>
</reference>
<keyword evidence="8" id="KW-1185">Reference proteome</keyword>
<name>A0A517P3Q6_9PLAN</name>
<evidence type="ECO:0000313" key="7">
    <source>
        <dbReference type="EMBL" id="QDT14006.1"/>
    </source>
</evidence>
<evidence type="ECO:0000259" key="6">
    <source>
        <dbReference type="PROSITE" id="PS51007"/>
    </source>
</evidence>